<dbReference type="CDD" id="cd04730">
    <property type="entry name" value="NPD_like"/>
    <property type="match status" value="1"/>
</dbReference>
<evidence type="ECO:0000313" key="4">
    <source>
        <dbReference type="EMBL" id="KAE8327993.1"/>
    </source>
</evidence>
<reference evidence="5" key="1">
    <citation type="submission" date="2019-04" db="EMBL/GenBank/DDBJ databases">
        <title>Friends and foes A comparative genomics studyof 23 Aspergillus species from section Flavi.</title>
        <authorList>
            <consortium name="DOE Joint Genome Institute"/>
            <person name="Kjaerbolling I."/>
            <person name="Vesth T."/>
            <person name="Frisvad J.C."/>
            <person name="Nybo J.L."/>
            <person name="Theobald S."/>
            <person name="Kildgaard S."/>
            <person name="Isbrandt T."/>
            <person name="Kuo A."/>
            <person name="Sato A."/>
            <person name="Lyhne E.K."/>
            <person name="Kogle M.E."/>
            <person name="Wiebenga A."/>
            <person name="Kun R.S."/>
            <person name="Lubbers R.J."/>
            <person name="Makela M.R."/>
            <person name="Barry K."/>
            <person name="Chovatia M."/>
            <person name="Clum A."/>
            <person name="Daum C."/>
            <person name="Haridas S."/>
            <person name="He G."/>
            <person name="LaButti K."/>
            <person name="Lipzen A."/>
            <person name="Mondo S."/>
            <person name="Riley R."/>
            <person name="Salamov A."/>
            <person name="Simmons B.A."/>
            <person name="Magnuson J.K."/>
            <person name="Henrissat B."/>
            <person name="Mortensen U.H."/>
            <person name="Larsen T.O."/>
            <person name="Devries R.P."/>
            <person name="Grigoriev I.V."/>
            <person name="Machida M."/>
            <person name="Baker S.E."/>
            <person name="Andersen M.R."/>
        </authorList>
    </citation>
    <scope>NUCLEOTIDE SEQUENCE [LARGE SCALE GENOMIC DNA]</scope>
    <source>
        <strain evidence="5">CBS 130017</strain>
    </source>
</reference>
<dbReference type="Gene3D" id="3.20.20.70">
    <property type="entry name" value="Aldolase class I"/>
    <property type="match status" value="1"/>
</dbReference>
<dbReference type="Pfam" id="PF03060">
    <property type="entry name" value="NMO"/>
    <property type="match status" value="1"/>
</dbReference>
<keyword evidence="1" id="KW-0285">Flavoprotein</keyword>
<name>A0A5N6X594_9EURO</name>
<evidence type="ECO:0000256" key="1">
    <source>
        <dbReference type="ARBA" id="ARBA00022630"/>
    </source>
</evidence>
<dbReference type="Proteomes" id="UP000325945">
    <property type="component" value="Unassembled WGS sequence"/>
</dbReference>
<protein>
    <submittedName>
        <fullName evidence="4">Uncharacterized protein</fullName>
    </submittedName>
</protein>
<dbReference type="EMBL" id="ML741788">
    <property type="protein sequence ID" value="KAE8327993.1"/>
    <property type="molecule type" value="Genomic_DNA"/>
</dbReference>
<dbReference type="GO" id="GO:0018580">
    <property type="term" value="F:nitronate monooxygenase activity"/>
    <property type="evidence" value="ECO:0007669"/>
    <property type="project" value="InterPro"/>
</dbReference>
<accession>A0A5N6X594</accession>
<dbReference type="InterPro" id="IPR013785">
    <property type="entry name" value="Aldolase_TIM"/>
</dbReference>
<keyword evidence="5" id="KW-1185">Reference proteome</keyword>
<dbReference type="PANTHER" id="PTHR32332">
    <property type="entry name" value="2-NITROPROPANE DIOXYGENASE"/>
    <property type="match status" value="1"/>
</dbReference>
<sequence length="371" mass="39998">MTIAHFSRFEKDYPWIACPPLVASAPMLNIATAKLAVAVSSAGGIGFIAGGYDLSSLEQQLIEAQGLVKEARLHNSHLQQGPVEPPVLPVGVGFLNWGASLETALPLIQKYRPCAIWLFAPETGVDDLLPWVRTMRSEVPYDVKIWVQLCCVEDAIESTEKLQPDVLVVQGCDAGGHGFARSASIVTLLPEILDHLKSRKPSPTQNIGKPFVVAAGGISDGRGLAAAIILGADGCAMGTRFLASPEAQIAKGYQNEILRASDGGISTVRSTVYDKVRGIYGWPAKYDGRGLINRSYEDIVNQEVTEEGNRRLYEVEKRKGDDGWGPQGRMTTYAGTGVGLIRTVMPAAQIVTKIRQDAMGILQKSFVPAKL</sequence>
<keyword evidence="3" id="KW-0560">Oxidoreductase</keyword>
<dbReference type="SUPFAM" id="SSF51412">
    <property type="entry name" value="Inosine monophosphate dehydrogenase (IMPDH)"/>
    <property type="match status" value="1"/>
</dbReference>
<evidence type="ECO:0000256" key="2">
    <source>
        <dbReference type="ARBA" id="ARBA00022643"/>
    </source>
</evidence>
<evidence type="ECO:0000256" key="3">
    <source>
        <dbReference type="ARBA" id="ARBA00023002"/>
    </source>
</evidence>
<dbReference type="PANTHER" id="PTHR32332:SF34">
    <property type="entry name" value="2-NITROPROPANE DIOXYGENASE FAMILY, PUTATIVE-RELATED"/>
    <property type="match status" value="1"/>
</dbReference>
<dbReference type="InterPro" id="IPR004136">
    <property type="entry name" value="NMO"/>
</dbReference>
<gene>
    <name evidence="4" type="ORF">BDV39DRAFT_192388</name>
</gene>
<evidence type="ECO:0000313" key="5">
    <source>
        <dbReference type="Proteomes" id="UP000325945"/>
    </source>
</evidence>
<proteinExistence type="predicted"/>
<dbReference type="AlphaFoldDB" id="A0A5N6X594"/>
<organism evidence="4 5">
    <name type="scientific">Aspergillus sergii</name>
    <dbReference type="NCBI Taxonomy" id="1034303"/>
    <lineage>
        <taxon>Eukaryota</taxon>
        <taxon>Fungi</taxon>
        <taxon>Dikarya</taxon>
        <taxon>Ascomycota</taxon>
        <taxon>Pezizomycotina</taxon>
        <taxon>Eurotiomycetes</taxon>
        <taxon>Eurotiomycetidae</taxon>
        <taxon>Eurotiales</taxon>
        <taxon>Aspergillaceae</taxon>
        <taxon>Aspergillus</taxon>
        <taxon>Aspergillus subgen. Circumdati</taxon>
    </lineage>
</organism>
<keyword evidence="2" id="KW-0288">FMN</keyword>